<reference evidence="2 3" key="1">
    <citation type="journal article" date="2024" name="J Genomics">
        <title>Draft genome sequencing and assembly of Favolaschia claudopus CIRM-BRFM 2984 isolated from oak limbs.</title>
        <authorList>
            <person name="Navarro D."/>
            <person name="Drula E."/>
            <person name="Chaduli D."/>
            <person name="Cazenave R."/>
            <person name="Ahrendt S."/>
            <person name="Wang J."/>
            <person name="Lipzen A."/>
            <person name="Daum C."/>
            <person name="Barry K."/>
            <person name="Grigoriev I.V."/>
            <person name="Favel A."/>
            <person name="Rosso M.N."/>
            <person name="Martin F."/>
        </authorList>
    </citation>
    <scope>NUCLEOTIDE SEQUENCE [LARGE SCALE GENOMIC DNA]</scope>
    <source>
        <strain evidence="2 3">CIRM-BRFM 2984</strain>
    </source>
</reference>
<name>A0AAW0AJ05_9AGAR</name>
<gene>
    <name evidence="2" type="ORF">R3P38DRAFT_3364261</name>
</gene>
<dbReference type="AlphaFoldDB" id="A0AAW0AJ05"/>
<proteinExistence type="predicted"/>
<keyword evidence="3" id="KW-1185">Reference proteome</keyword>
<evidence type="ECO:0000313" key="3">
    <source>
        <dbReference type="Proteomes" id="UP001362999"/>
    </source>
</evidence>
<comment type="caution">
    <text evidence="2">The sequence shown here is derived from an EMBL/GenBank/DDBJ whole genome shotgun (WGS) entry which is preliminary data.</text>
</comment>
<accession>A0AAW0AJ05</accession>
<organism evidence="2 3">
    <name type="scientific">Favolaschia claudopus</name>
    <dbReference type="NCBI Taxonomy" id="2862362"/>
    <lineage>
        <taxon>Eukaryota</taxon>
        <taxon>Fungi</taxon>
        <taxon>Dikarya</taxon>
        <taxon>Basidiomycota</taxon>
        <taxon>Agaricomycotina</taxon>
        <taxon>Agaricomycetes</taxon>
        <taxon>Agaricomycetidae</taxon>
        <taxon>Agaricales</taxon>
        <taxon>Marasmiineae</taxon>
        <taxon>Mycenaceae</taxon>
        <taxon>Favolaschia</taxon>
    </lineage>
</organism>
<evidence type="ECO:0000313" key="2">
    <source>
        <dbReference type="EMBL" id="KAK7012839.1"/>
    </source>
</evidence>
<dbReference type="EMBL" id="JAWWNJ010000063">
    <property type="protein sequence ID" value="KAK7012839.1"/>
    <property type="molecule type" value="Genomic_DNA"/>
</dbReference>
<evidence type="ECO:0000256" key="1">
    <source>
        <dbReference type="SAM" id="MobiDB-lite"/>
    </source>
</evidence>
<feature type="region of interest" description="Disordered" evidence="1">
    <location>
        <begin position="131"/>
        <end position="153"/>
    </location>
</feature>
<dbReference type="Proteomes" id="UP001362999">
    <property type="component" value="Unassembled WGS sequence"/>
</dbReference>
<feature type="non-terminal residue" evidence="2">
    <location>
        <position position="345"/>
    </location>
</feature>
<sequence length="345" mass="38132">MPAGSESGPSQTAVVDTSTSFTAYAVSALSNAPALGLGSIPTASLRPPSRSHFMAPAPSSPHTRVAYGRQTRGYNRIITLSRHPVGIQVWRTFDEGPQLSTFKEFADGQFTSIPPELGLTHYNERALLSTASRRRSKEQAQYSGTQHRTDKAGERCRDPCCHPHHNGQSMVNVEALLSRVSSTILATGMPVISTSTGADSEAKAHGNDLNTIGPRRQEVMRDEKIRPDSELLGVRIAGRRRFSVAANLFFIFDRSRVCVRLERKQTLKSLWSQFKVDSQEEESPPATIDNRQLNLNVFPSHTRQPEFSDIQLLVDGFTSNDSERPKAQHSESGAQIHSLVRQKSR</sequence>
<protein>
    <submittedName>
        <fullName evidence="2">Uncharacterized protein</fullName>
    </submittedName>
</protein>
<feature type="region of interest" description="Disordered" evidence="1">
    <location>
        <begin position="319"/>
        <end position="345"/>
    </location>
</feature>